<dbReference type="Pfam" id="PF01421">
    <property type="entry name" value="Reprolysin"/>
    <property type="match status" value="1"/>
</dbReference>
<feature type="disulfide bond" evidence="16">
    <location>
        <begin position="425"/>
        <end position="436"/>
    </location>
</feature>
<dbReference type="Gene3D" id="3.40.1620.60">
    <property type="match status" value="1"/>
</dbReference>
<dbReference type="FunFam" id="2.60.120.830:FF:000001">
    <property type="entry name" value="A disintegrin and metalloproteinase with thrombospondin motifs 1"/>
    <property type="match status" value="1"/>
</dbReference>
<keyword evidence="15" id="KW-0106">Calcium</keyword>
<keyword evidence="20" id="KW-1185">Reference proteome</keyword>
<accession>A0A8C9LE53</accession>
<evidence type="ECO:0000256" key="9">
    <source>
        <dbReference type="ARBA" id="ARBA00022833"/>
    </source>
</evidence>
<evidence type="ECO:0000256" key="13">
    <source>
        <dbReference type="ARBA" id="ARBA00023180"/>
    </source>
</evidence>
<feature type="binding site" evidence="15">
    <location>
        <position position="351"/>
    </location>
    <ligand>
        <name>Ca(2+)</name>
        <dbReference type="ChEBI" id="CHEBI:29108"/>
        <label>1</label>
    </ligand>
</feature>
<keyword evidence="2" id="KW-0964">Secreted</keyword>
<evidence type="ECO:0000256" key="15">
    <source>
        <dbReference type="PIRSR" id="PIRSR613273-2"/>
    </source>
</evidence>
<comment type="caution">
    <text evidence="17">Lacks conserved residue(s) required for the propagation of feature annotation.</text>
</comment>
<evidence type="ECO:0000256" key="17">
    <source>
        <dbReference type="PROSITE-ProRule" id="PRU00276"/>
    </source>
</evidence>
<evidence type="ECO:0000313" key="19">
    <source>
        <dbReference type="Ensembl" id="ENSPSTP00000021766.1"/>
    </source>
</evidence>
<keyword evidence="9 15" id="KW-0862">Zinc</keyword>
<dbReference type="Gene3D" id="2.60.120.830">
    <property type="match status" value="1"/>
</dbReference>
<evidence type="ECO:0000256" key="12">
    <source>
        <dbReference type="ARBA" id="ARBA00023157"/>
    </source>
</evidence>
<feature type="disulfide bond" evidence="16">
    <location>
        <begin position="272"/>
        <end position="351"/>
    </location>
</feature>
<feature type="disulfide bond" evidence="16">
    <location>
        <begin position="464"/>
        <end position="502"/>
    </location>
</feature>
<dbReference type="PANTHER" id="PTHR13723">
    <property type="entry name" value="ADAMTS A DISINTEGRIN AND METALLOPROTEASE WITH THROMBOSPONDIN MOTIFS PROTEASE"/>
    <property type="match status" value="1"/>
</dbReference>
<feature type="binding site" evidence="15 17">
    <location>
        <position position="304"/>
    </location>
    <ligand>
        <name>Zn(2+)</name>
        <dbReference type="ChEBI" id="CHEBI:29105"/>
        <note>catalytic</note>
    </ligand>
</feature>
<dbReference type="Proteomes" id="UP000694428">
    <property type="component" value="Unplaced"/>
</dbReference>
<proteinExistence type="predicted"/>
<feature type="disulfide bond" evidence="16">
    <location>
        <begin position="398"/>
        <end position="431"/>
    </location>
</feature>
<dbReference type="InterPro" id="IPR041645">
    <property type="entry name" value="ADAMTS_CR_2"/>
</dbReference>
<dbReference type="FunFam" id="2.20.100.10:FF:000011">
    <property type="entry name" value="A disintegrin and metalloproteinase with thrombospondin motifs 3"/>
    <property type="match status" value="1"/>
</dbReference>
<dbReference type="Gene3D" id="3.40.390.10">
    <property type="entry name" value="Collagenase (Catalytic Domain)"/>
    <property type="match status" value="1"/>
</dbReference>
<keyword evidence="4" id="KW-0645">Protease</keyword>
<feature type="binding site" evidence="15">
    <location>
        <position position="250"/>
    </location>
    <ligand>
        <name>Ca(2+)</name>
        <dbReference type="ChEBI" id="CHEBI:29108"/>
        <label>1</label>
    </ligand>
</feature>
<dbReference type="InterPro" id="IPR036383">
    <property type="entry name" value="TSP1_rpt_sf"/>
</dbReference>
<evidence type="ECO:0000256" key="8">
    <source>
        <dbReference type="ARBA" id="ARBA00022801"/>
    </source>
</evidence>
<evidence type="ECO:0000256" key="6">
    <source>
        <dbReference type="ARBA" id="ARBA00022729"/>
    </source>
</evidence>
<dbReference type="Pfam" id="PF19236">
    <property type="entry name" value="ADAMTS_CR_3"/>
    <property type="match status" value="1"/>
</dbReference>
<keyword evidence="7" id="KW-0677">Repeat</keyword>
<feature type="disulfide bond" evidence="16">
    <location>
        <begin position="232"/>
        <end position="278"/>
    </location>
</feature>
<feature type="binding site" evidence="15 17">
    <location>
        <position position="294"/>
    </location>
    <ligand>
        <name>Zn(2+)</name>
        <dbReference type="ChEBI" id="CHEBI:29105"/>
        <note>catalytic</note>
    </ligand>
</feature>
<dbReference type="InterPro" id="IPR000884">
    <property type="entry name" value="TSP1_rpt"/>
</dbReference>
<dbReference type="InterPro" id="IPR045371">
    <property type="entry name" value="ADAMTS_CR_3"/>
</dbReference>
<dbReference type="GO" id="GO:0004222">
    <property type="term" value="F:metalloendopeptidase activity"/>
    <property type="evidence" value="ECO:0007669"/>
    <property type="project" value="InterPro"/>
</dbReference>
<dbReference type="PANTHER" id="PTHR13723:SF24">
    <property type="entry name" value="A DISINTEGRIN AND METALLOPROTEINASE WITH THROMBOSPONDIN MOTIFS 14"/>
    <property type="match status" value="1"/>
</dbReference>
<comment type="cofactor">
    <cofactor evidence="15">
        <name>Zn(2+)</name>
        <dbReference type="ChEBI" id="CHEBI:29105"/>
    </cofactor>
    <text evidence="15">Binds 1 zinc ion per subunit.</text>
</comment>
<comment type="subcellular location">
    <subcellularLocation>
        <location evidence="1">Secreted</location>
        <location evidence="1">Extracellular space</location>
        <location evidence="1">Extracellular matrix</location>
    </subcellularLocation>
</comment>
<evidence type="ECO:0000256" key="10">
    <source>
        <dbReference type="ARBA" id="ARBA00023049"/>
    </source>
</evidence>
<dbReference type="SUPFAM" id="SSF55486">
    <property type="entry name" value="Metalloproteases ('zincins'), catalytic domain"/>
    <property type="match status" value="1"/>
</dbReference>
<feature type="binding site" evidence="15">
    <location>
        <position position="354"/>
    </location>
    <ligand>
        <name>Ca(2+)</name>
        <dbReference type="ChEBI" id="CHEBI:29108"/>
        <label>2</label>
    </ligand>
</feature>
<dbReference type="GO" id="GO:0046872">
    <property type="term" value="F:metal ion binding"/>
    <property type="evidence" value="ECO:0007669"/>
    <property type="project" value="UniProtKB-KW"/>
</dbReference>
<dbReference type="FunFam" id="3.40.1620.60:FF:000001">
    <property type="entry name" value="A disintegrin and metalloproteinase with thrombospondin motifs 3"/>
    <property type="match status" value="1"/>
</dbReference>
<evidence type="ECO:0000256" key="2">
    <source>
        <dbReference type="ARBA" id="ARBA00022525"/>
    </source>
</evidence>
<organism evidence="19 20">
    <name type="scientific">Pavo cristatus</name>
    <name type="common">Indian peafowl</name>
    <name type="synonym">Blue peafowl</name>
    <dbReference type="NCBI Taxonomy" id="9049"/>
    <lineage>
        <taxon>Eukaryota</taxon>
        <taxon>Metazoa</taxon>
        <taxon>Chordata</taxon>
        <taxon>Craniata</taxon>
        <taxon>Vertebrata</taxon>
        <taxon>Euteleostomi</taxon>
        <taxon>Archelosauria</taxon>
        <taxon>Archosauria</taxon>
        <taxon>Dinosauria</taxon>
        <taxon>Saurischia</taxon>
        <taxon>Theropoda</taxon>
        <taxon>Coelurosauria</taxon>
        <taxon>Aves</taxon>
        <taxon>Neognathae</taxon>
        <taxon>Galloanserae</taxon>
        <taxon>Galliformes</taxon>
        <taxon>Phasianidae</taxon>
        <taxon>Phasianinae</taxon>
        <taxon>Pavo</taxon>
    </lineage>
</organism>
<dbReference type="GO" id="GO:0030198">
    <property type="term" value="P:extracellular matrix organization"/>
    <property type="evidence" value="ECO:0007669"/>
    <property type="project" value="InterPro"/>
</dbReference>
<evidence type="ECO:0000259" key="18">
    <source>
        <dbReference type="PROSITE" id="PS50215"/>
    </source>
</evidence>
<feature type="active site" evidence="14 17">
    <location>
        <position position="295"/>
    </location>
</feature>
<dbReference type="Pfam" id="PF17771">
    <property type="entry name" value="ADAMTS_CR_2"/>
    <property type="match status" value="1"/>
</dbReference>
<feature type="disulfide bond" evidence="16">
    <location>
        <begin position="460"/>
        <end position="497"/>
    </location>
</feature>
<dbReference type="Pfam" id="PF05986">
    <property type="entry name" value="ADAMTS_spacer1"/>
    <property type="match status" value="1"/>
</dbReference>
<dbReference type="SMART" id="SM00209">
    <property type="entry name" value="TSP1"/>
    <property type="match status" value="4"/>
</dbReference>
<protein>
    <submittedName>
        <fullName evidence="19">ADAM metallopeptidase with thrombospondin type 1 motif 14</fullName>
    </submittedName>
</protein>
<feature type="disulfide bond" evidence="16">
    <location>
        <begin position="475"/>
        <end position="487"/>
    </location>
</feature>
<dbReference type="InterPro" id="IPR001590">
    <property type="entry name" value="Peptidase_M12B"/>
</dbReference>
<dbReference type="InterPro" id="IPR002870">
    <property type="entry name" value="Peptidase_M12B_N"/>
</dbReference>
<sequence>CGSPWLTVRPLYFNITVLGRELHLRLRPNAGLVLPRAVAEWQEDFGLRLRQPLQHHCLFTGDITGVPGGAVAISNCDGLVGVGPVGPAPSGFFMLWVGCPKVKSLGRSGTVDEQDVGPMSAPPPRNFLGKPQDDYFKPFFLQGMGWVARGRMLNAGEWRAAGTRGCLASCEGLSPPSALSFSCILQVDEIYHDESLGVHINIVLVRMIMVGYRQSVSLIERGNPSRSLEQVCRWAHAQQRSDPDHAEHHDHAVFLTRQDFGPAGYAPVTGMCHPLRSCTLNHEDGFSSAFVVAHETGHVLGMEHDGQGNRCADETSMGSIMAPLVQAAFHRYHWSRCSKQELNRYIHSYDCLLDDPFEHQWPSLPELPGINYSMDEQCRFDFGVGYKTCTAFRTFDPCKQLWCSHPDNPYFCKTKKGPPLDGTECSLGKWCFKGHCIWKMSEQPYSQDGSWSSWSKFGSCSRTCGGGVRSRSRSCNNPPPAYGGRNCPGATYEHQVCNSEECPGPYEDFRAQQCSKRDSYYTYRDSKHAWLPYEHPDDAQKCELICQSEGTGDVVFMDQVVHDGTRCSYRDPYSICVRGECVHVGCDKEVGSLKQEDKCGVCGGDNSHCRTVKGTLAKTPKQPGSVLKMFEIPAGARHVQIEEMEPASHSIAVKNQATGNFILNAKGQETTSKVFIEMGLEWEYAVEQGKEILKTSGPLHEAISVLLVPREEAVRSSLMYRYIIHEDLLPLIGNNNVLLEEMDSYEWALKSWSQCSKACGGGIQYTKYGCRRRSNNRMVHRNLCDNGKKPKPIRRRCNLQECSQPTWVAEEWSACSKSCGKLGLQVRAVQCVQRLRDGTNRTLHAKYCSAERPETRRPCSRLPCPAQWRTGAWSQCSASCGDGVQQRQVVCRGEESGGRCHGDKPEAVRGCHVAVCLGESGGVGTACGVGSLDHVTPGGQWEPRERLQKPVSKISSSKCPNTQPHPCTAHLRLHCPLCQAGQVAARLV</sequence>
<evidence type="ECO:0000256" key="3">
    <source>
        <dbReference type="ARBA" id="ARBA00022530"/>
    </source>
</evidence>
<keyword evidence="5 15" id="KW-0479">Metal-binding</keyword>
<keyword evidence="13" id="KW-0325">Glycoprotein</keyword>
<evidence type="ECO:0000256" key="14">
    <source>
        <dbReference type="PIRSR" id="PIRSR613273-1"/>
    </source>
</evidence>
<feature type="domain" description="Peptidase M12B" evidence="18">
    <location>
        <begin position="187"/>
        <end position="356"/>
    </location>
</feature>
<feature type="disulfide bond" evidence="16">
    <location>
        <begin position="311"/>
        <end position="337"/>
    </location>
</feature>
<keyword evidence="12 16" id="KW-1015">Disulfide bond</keyword>
<dbReference type="Pfam" id="PF01562">
    <property type="entry name" value="Pep_M12B_propep"/>
    <property type="match status" value="1"/>
</dbReference>
<dbReference type="PRINTS" id="PR01857">
    <property type="entry name" value="ADAMTSFAMILY"/>
</dbReference>
<dbReference type="Ensembl" id="ENSPSTT00000022852.1">
    <property type="protein sequence ID" value="ENSPSTP00000021766.1"/>
    <property type="gene ID" value="ENSPSTG00000015389.1"/>
</dbReference>
<keyword evidence="11" id="KW-0865">Zymogen</keyword>
<reference evidence="19" key="2">
    <citation type="submission" date="2025-09" db="UniProtKB">
        <authorList>
            <consortium name="Ensembl"/>
        </authorList>
    </citation>
    <scope>IDENTIFICATION</scope>
</reference>
<keyword evidence="8" id="KW-0378">Hydrolase</keyword>
<dbReference type="InterPro" id="IPR010294">
    <property type="entry name" value="ADAMTS_spacer1"/>
</dbReference>
<dbReference type="Pfam" id="PF19030">
    <property type="entry name" value="TSP1_ADAMTS"/>
    <property type="match status" value="3"/>
</dbReference>
<dbReference type="PROSITE" id="PS50215">
    <property type="entry name" value="ADAM_MEPRO"/>
    <property type="match status" value="1"/>
</dbReference>
<dbReference type="PRINTS" id="PR01705">
    <property type="entry name" value="TSP1REPEAT"/>
</dbReference>
<name>A0A8C9LE53_PAVCR</name>
<keyword evidence="3" id="KW-0272">Extracellular matrix</keyword>
<dbReference type="SUPFAM" id="SSF82895">
    <property type="entry name" value="TSP-1 type 1 repeat"/>
    <property type="match status" value="4"/>
</dbReference>
<reference evidence="19" key="1">
    <citation type="submission" date="2025-08" db="UniProtKB">
        <authorList>
            <consortium name="Ensembl"/>
        </authorList>
    </citation>
    <scope>IDENTIFICATION</scope>
</reference>
<dbReference type="CDD" id="cd04273">
    <property type="entry name" value="ZnMc_ADAMTS_like"/>
    <property type="match status" value="1"/>
</dbReference>
<dbReference type="Pfam" id="PF00090">
    <property type="entry name" value="TSP_1"/>
    <property type="match status" value="1"/>
</dbReference>
<dbReference type="InterPro" id="IPR013273">
    <property type="entry name" value="ADAMTS/ADAMTS-like"/>
</dbReference>
<evidence type="ECO:0000256" key="16">
    <source>
        <dbReference type="PIRSR" id="PIRSR613273-3"/>
    </source>
</evidence>
<keyword evidence="10" id="KW-0482">Metalloprotease</keyword>
<dbReference type="GO" id="GO:0006508">
    <property type="term" value="P:proteolysis"/>
    <property type="evidence" value="ECO:0007669"/>
    <property type="project" value="UniProtKB-KW"/>
</dbReference>
<feature type="disulfide bond" evidence="16">
    <location>
        <begin position="378"/>
        <end position="403"/>
    </location>
</feature>
<dbReference type="FunFam" id="2.20.100.10:FF:000006">
    <property type="entry name" value="A disintegrin and metalloproteinase with thrombospondin motifs 1"/>
    <property type="match status" value="1"/>
</dbReference>
<dbReference type="Gene3D" id="2.20.100.10">
    <property type="entry name" value="Thrombospondin type-1 (TSP1) repeat"/>
    <property type="match status" value="4"/>
</dbReference>
<evidence type="ECO:0000256" key="5">
    <source>
        <dbReference type="ARBA" id="ARBA00022723"/>
    </source>
</evidence>
<dbReference type="PROSITE" id="PS50092">
    <property type="entry name" value="TSP1"/>
    <property type="match status" value="4"/>
</dbReference>
<evidence type="ECO:0000313" key="20">
    <source>
        <dbReference type="Proteomes" id="UP000694428"/>
    </source>
</evidence>
<feature type="binding site" evidence="15">
    <location>
        <position position="354"/>
    </location>
    <ligand>
        <name>Ca(2+)</name>
        <dbReference type="ChEBI" id="CHEBI:29108"/>
        <label>1</label>
    </ligand>
</feature>
<dbReference type="GO" id="GO:0031012">
    <property type="term" value="C:extracellular matrix"/>
    <property type="evidence" value="ECO:0007669"/>
    <property type="project" value="TreeGrafter"/>
</dbReference>
<feature type="binding site" evidence="15 17">
    <location>
        <position position="298"/>
    </location>
    <ligand>
        <name>Zn(2+)</name>
        <dbReference type="ChEBI" id="CHEBI:29105"/>
        <note>catalytic</note>
    </ligand>
</feature>
<dbReference type="InterPro" id="IPR024079">
    <property type="entry name" value="MetalloPept_cat_dom_sf"/>
</dbReference>
<feature type="disulfide bond" evidence="16">
    <location>
        <begin position="389"/>
        <end position="412"/>
    </location>
</feature>
<evidence type="ECO:0000256" key="7">
    <source>
        <dbReference type="ARBA" id="ARBA00022737"/>
    </source>
</evidence>
<keyword evidence="6" id="KW-0732">Signal</keyword>
<evidence type="ECO:0000256" key="1">
    <source>
        <dbReference type="ARBA" id="ARBA00004498"/>
    </source>
</evidence>
<evidence type="ECO:0000256" key="11">
    <source>
        <dbReference type="ARBA" id="ARBA00023145"/>
    </source>
</evidence>
<dbReference type="InterPro" id="IPR050439">
    <property type="entry name" value="ADAMTS_ADAMTS-like"/>
</dbReference>
<evidence type="ECO:0000256" key="4">
    <source>
        <dbReference type="ARBA" id="ARBA00022670"/>
    </source>
</evidence>
<dbReference type="AlphaFoldDB" id="A0A8C9LE53"/>